<dbReference type="InterPro" id="IPR009057">
    <property type="entry name" value="Homeodomain-like_sf"/>
</dbReference>
<feature type="domain" description="HTH araC/xylS-type" evidence="5">
    <location>
        <begin position="171"/>
        <end position="269"/>
    </location>
</feature>
<keyword evidence="2" id="KW-0238">DNA-binding</keyword>
<keyword evidence="3" id="KW-0010">Activator</keyword>
<dbReference type="PRINTS" id="PR00032">
    <property type="entry name" value="HTHARAC"/>
</dbReference>
<comment type="caution">
    <text evidence="6">The sequence shown here is derived from an EMBL/GenBank/DDBJ whole genome shotgun (WGS) entry which is preliminary data.</text>
</comment>
<reference evidence="6 7" key="1">
    <citation type="submission" date="2014-09" db="EMBL/GenBank/DDBJ databases">
        <title>Draft genome of Bradyrhizobium japonicum Is-34.</title>
        <authorList>
            <person name="Tsurumaru H."/>
            <person name="Yamakawa T."/>
            <person name="Hashimoto S."/>
            <person name="Okizaki K."/>
            <person name="Kanesaki Y."/>
            <person name="Yoshikawa H."/>
            <person name="Yajima S."/>
        </authorList>
    </citation>
    <scope>NUCLEOTIDE SEQUENCE [LARGE SCALE GENOMIC DNA]</scope>
    <source>
        <strain evidence="6 7">Is-34</strain>
    </source>
</reference>
<dbReference type="GO" id="GO:0003700">
    <property type="term" value="F:DNA-binding transcription factor activity"/>
    <property type="evidence" value="ECO:0007669"/>
    <property type="project" value="InterPro"/>
</dbReference>
<dbReference type="Pfam" id="PF12833">
    <property type="entry name" value="HTH_18"/>
    <property type="match status" value="1"/>
</dbReference>
<evidence type="ECO:0000313" key="7">
    <source>
        <dbReference type="Proteomes" id="UP000030377"/>
    </source>
</evidence>
<dbReference type="PANTHER" id="PTHR46796:SF2">
    <property type="entry name" value="TRANSCRIPTIONAL REGULATORY PROTEIN"/>
    <property type="match status" value="1"/>
</dbReference>
<accession>A0A0A3XVQ2</accession>
<evidence type="ECO:0000259" key="5">
    <source>
        <dbReference type="PROSITE" id="PS01124"/>
    </source>
</evidence>
<keyword evidence="4" id="KW-0804">Transcription</keyword>
<dbReference type="SMART" id="SM00342">
    <property type="entry name" value="HTH_ARAC"/>
    <property type="match status" value="1"/>
</dbReference>
<dbReference type="EMBL" id="JRPN01000014">
    <property type="protein sequence ID" value="KGT78507.1"/>
    <property type="molecule type" value="Genomic_DNA"/>
</dbReference>
<dbReference type="InterPro" id="IPR037923">
    <property type="entry name" value="HTH-like"/>
</dbReference>
<evidence type="ECO:0000313" key="6">
    <source>
        <dbReference type="EMBL" id="KGT78507.1"/>
    </source>
</evidence>
<dbReference type="STRING" id="375.BKD09_RS33100"/>
<proteinExistence type="predicted"/>
<dbReference type="GO" id="GO:0043565">
    <property type="term" value="F:sequence-specific DNA binding"/>
    <property type="evidence" value="ECO:0007669"/>
    <property type="project" value="InterPro"/>
</dbReference>
<dbReference type="InterPro" id="IPR050204">
    <property type="entry name" value="AraC_XylS_family_regulators"/>
</dbReference>
<keyword evidence="1" id="KW-0805">Transcription regulation</keyword>
<dbReference type="InterPro" id="IPR018060">
    <property type="entry name" value="HTH_AraC"/>
</dbReference>
<dbReference type="SUPFAM" id="SSF51215">
    <property type="entry name" value="Regulatory protein AraC"/>
    <property type="match status" value="1"/>
</dbReference>
<evidence type="ECO:0000256" key="1">
    <source>
        <dbReference type="ARBA" id="ARBA00023015"/>
    </source>
</evidence>
<dbReference type="Proteomes" id="UP000030377">
    <property type="component" value="Unassembled WGS sequence"/>
</dbReference>
<dbReference type="PROSITE" id="PS01124">
    <property type="entry name" value="HTH_ARAC_FAMILY_2"/>
    <property type="match status" value="1"/>
</dbReference>
<dbReference type="InterPro" id="IPR020449">
    <property type="entry name" value="Tscrpt_reg_AraC-type_HTH"/>
</dbReference>
<dbReference type="SUPFAM" id="SSF46689">
    <property type="entry name" value="Homeodomain-like"/>
    <property type="match status" value="2"/>
</dbReference>
<protein>
    <submittedName>
        <fullName evidence="6">AraC family transcriptional regulator</fullName>
    </submittedName>
</protein>
<dbReference type="AlphaFoldDB" id="A0A0A3XVQ2"/>
<dbReference type="RefSeq" id="WP_028155785.1">
    <property type="nucleotide sequence ID" value="NZ_CP081350.1"/>
</dbReference>
<evidence type="ECO:0000256" key="2">
    <source>
        <dbReference type="ARBA" id="ARBA00023125"/>
    </source>
</evidence>
<name>A0A0A3XVQ2_BRAJP</name>
<dbReference type="eggNOG" id="COG2207">
    <property type="taxonomic scope" value="Bacteria"/>
</dbReference>
<gene>
    <name evidence="6" type="ORF">MA20_13910</name>
</gene>
<organism evidence="6 7">
    <name type="scientific">Bradyrhizobium japonicum</name>
    <dbReference type="NCBI Taxonomy" id="375"/>
    <lineage>
        <taxon>Bacteria</taxon>
        <taxon>Pseudomonadati</taxon>
        <taxon>Pseudomonadota</taxon>
        <taxon>Alphaproteobacteria</taxon>
        <taxon>Hyphomicrobiales</taxon>
        <taxon>Nitrobacteraceae</taxon>
        <taxon>Bradyrhizobium</taxon>
    </lineage>
</organism>
<dbReference type="Pfam" id="PF02311">
    <property type="entry name" value="AraC_binding"/>
    <property type="match status" value="1"/>
</dbReference>
<evidence type="ECO:0000256" key="3">
    <source>
        <dbReference type="ARBA" id="ARBA00023159"/>
    </source>
</evidence>
<dbReference type="InterPro" id="IPR003313">
    <property type="entry name" value="AraC-bd"/>
</dbReference>
<dbReference type="PANTHER" id="PTHR46796">
    <property type="entry name" value="HTH-TYPE TRANSCRIPTIONAL ACTIVATOR RHAS-RELATED"/>
    <property type="match status" value="1"/>
</dbReference>
<dbReference type="Gene3D" id="1.10.10.60">
    <property type="entry name" value="Homeodomain-like"/>
    <property type="match status" value="2"/>
</dbReference>
<evidence type="ECO:0000256" key="4">
    <source>
        <dbReference type="ARBA" id="ARBA00023163"/>
    </source>
</evidence>
<sequence>MSRALAVFHGRFGRATVYQLNRPFNVHAHREGHLIFHVGGLSACIDVGNGHYDLTESSIVAVNPWEPHNFLPSDLDGGAIFFVLYVNPEWFAPDAPGADRLRFGRTQFKRTVALDKHIRRTAALVCGAPSLSSLDAELRRLIDICYDESWQQAEIARDARTAGAVTDFRVRKCIKLMSESPGAEMELDTIARESGLSRPHFYRLFRTQTGVTPHLYLNTLIMEQALEALVAGEAPIADIGFDLGFSSQSGFTRFFTANVGMAPTDYRRAAKVLRA</sequence>